<evidence type="ECO:0000313" key="3">
    <source>
        <dbReference type="EMBL" id="KAK7913672.1"/>
    </source>
</evidence>
<dbReference type="EMBL" id="JBBPFD010000009">
    <property type="protein sequence ID" value="KAK7913672.1"/>
    <property type="molecule type" value="Genomic_DNA"/>
</dbReference>
<name>A0AAW0PBD1_9GOBI</name>
<dbReference type="InterPro" id="IPR001568">
    <property type="entry name" value="RNase_T2-like"/>
</dbReference>
<keyword evidence="4" id="KW-1185">Reference proteome</keyword>
<comment type="caution">
    <text evidence="3">The sequence shown here is derived from an EMBL/GenBank/DDBJ whole genome shotgun (WGS) entry which is preliminary data.</text>
</comment>
<dbReference type="AlphaFoldDB" id="A0AAW0PBD1"/>
<dbReference type="Proteomes" id="UP001460270">
    <property type="component" value="Unassembled WGS sequence"/>
</dbReference>
<comment type="similarity">
    <text evidence="1 2">Belongs to the RNase T2 family.</text>
</comment>
<evidence type="ECO:0000256" key="2">
    <source>
        <dbReference type="RuleBase" id="RU004328"/>
    </source>
</evidence>
<dbReference type="GO" id="GO:0003723">
    <property type="term" value="F:RNA binding"/>
    <property type="evidence" value="ECO:0007669"/>
    <property type="project" value="InterPro"/>
</dbReference>
<evidence type="ECO:0000313" key="4">
    <source>
        <dbReference type="Proteomes" id="UP001460270"/>
    </source>
</evidence>
<reference evidence="4" key="1">
    <citation type="submission" date="2024-04" db="EMBL/GenBank/DDBJ databases">
        <title>Salinicola lusitanus LLJ914,a marine bacterium isolated from the Okinawa Trough.</title>
        <authorList>
            <person name="Li J."/>
        </authorList>
    </citation>
    <scope>NUCLEOTIDE SEQUENCE [LARGE SCALE GENOMIC DNA]</scope>
</reference>
<dbReference type="Pfam" id="PF00445">
    <property type="entry name" value="Ribonuclease_T2"/>
    <property type="match status" value="1"/>
</dbReference>
<dbReference type="Gene3D" id="3.90.730.10">
    <property type="entry name" value="Ribonuclease T2-like"/>
    <property type="match status" value="1"/>
</dbReference>
<evidence type="ECO:0000256" key="1">
    <source>
        <dbReference type="ARBA" id="ARBA00007469"/>
    </source>
</evidence>
<organism evidence="3 4">
    <name type="scientific">Mugilogobius chulae</name>
    <name type="common">yellowstripe goby</name>
    <dbReference type="NCBI Taxonomy" id="88201"/>
    <lineage>
        <taxon>Eukaryota</taxon>
        <taxon>Metazoa</taxon>
        <taxon>Chordata</taxon>
        <taxon>Craniata</taxon>
        <taxon>Vertebrata</taxon>
        <taxon>Euteleostomi</taxon>
        <taxon>Actinopterygii</taxon>
        <taxon>Neopterygii</taxon>
        <taxon>Teleostei</taxon>
        <taxon>Neoteleostei</taxon>
        <taxon>Acanthomorphata</taxon>
        <taxon>Gobiaria</taxon>
        <taxon>Gobiiformes</taxon>
        <taxon>Gobioidei</taxon>
        <taxon>Gobiidae</taxon>
        <taxon>Gobionellinae</taxon>
        <taxon>Mugilogobius</taxon>
    </lineage>
</organism>
<protein>
    <submittedName>
        <fullName evidence="3">Uncharacterized protein</fullName>
    </submittedName>
</protein>
<proteinExistence type="inferred from homology"/>
<gene>
    <name evidence="3" type="ORF">WMY93_013883</name>
</gene>
<dbReference type="InterPro" id="IPR036430">
    <property type="entry name" value="RNase_T2-like_sf"/>
</dbReference>
<dbReference type="SUPFAM" id="SSF55895">
    <property type="entry name" value="Ribonuclease Rh-like"/>
    <property type="match status" value="1"/>
</dbReference>
<dbReference type="GO" id="GO:0033897">
    <property type="term" value="F:ribonuclease T2 activity"/>
    <property type="evidence" value="ECO:0007669"/>
    <property type="project" value="InterPro"/>
</dbReference>
<sequence>MDLSSVLKKFDITPSKQYYPLSHIQEVIDGFYGAKLKIQCVHPSKNAGYQILGQIEICFTPDFSLMDCERGSGEKPMNYSVTVEAKTGFSVCDPGVPVYYPDIQI</sequence>
<accession>A0AAW0PBD1</accession>